<name>A0A395MNL3_9HYPO</name>
<evidence type="ECO:0000313" key="2">
    <source>
        <dbReference type="EMBL" id="RFN49512.1"/>
    </source>
</evidence>
<gene>
    <name evidence="2" type="ORF">FIE12Z_6208</name>
</gene>
<sequence length="139" mass="14880">MSDHLSQPQIQDESTEQSFVDSDYSFNVPGADFGGFALSPVTSQEDVDQWLHVSSWSRDAASLGSMNQDGVFESVPQSLDEFNFSAPIIGVDSHLNDIDSPQFAFPSSPVSFLDLLAAPYEMPQGHASPAGPLDTAAAL</sequence>
<feature type="compositionally biased region" description="Polar residues" evidence="1">
    <location>
        <begin position="1"/>
        <end position="20"/>
    </location>
</feature>
<proteinExistence type="predicted"/>
<dbReference type="STRING" id="2594813.A0A395MNL3"/>
<evidence type="ECO:0000256" key="1">
    <source>
        <dbReference type="SAM" id="MobiDB-lite"/>
    </source>
</evidence>
<reference evidence="2 3" key="1">
    <citation type="journal article" date="2018" name="PLoS Pathog.">
        <title>Evolution of structural diversity of trichothecenes, a family of toxins produced by plant pathogenic and entomopathogenic fungi.</title>
        <authorList>
            <person name="Proctor R.H."/>
            <person name="McCormick S.P."/>
            <person name="Kim H.S."/>
            <person name="Cardoza R.E."/>
            <person name="Stanley A.M."/>
            <person name="Lindo L."/>
            <person name="Kelly A."/>
            <person name="Brown D.W."/>
            <person name="Lee T."/>
            <person name="Vaughan M.M."/>
            <person name="Alexander N.J."/>
            <person name="Busman M."/>
            <person name="Gutierrez S."/>
        </authorList>
    </citation>
    <scope>NUCLEOTIDE SEQUENCE [LARGE SCALE GENOMIC DNA]</scope>
    <source>
        <strain evidence="2 3">NRRL 13405</strain>
    </source>
</reference>
<accession>A0A395MNL3</accession>
<dbReference type="Proteomes" id="UP000265631">
    <property type="component" value="Unassembled WGS sequence"/>
</dbReference>
<comment type="caution">
    <text evidence="2">The sequence shown here is derived from an EMBL/GenBank/DDBJ whole genome shotgun (WGS) entry which is preliminary data.</text>
</comment>
<organism evidence="2 3">
    <name type="scientific">Fusarium flagelliforme</name>
    <dbReference type="NCBI Taxonomy" id="2675880"/>
    <lineage>
        <taxon>Eukaryota</taxon>
        <taxon>Fungi</taxon>
        <taxon>Dikarya</taxon>
        <taxon>Ascomycota</taxon>
        <taxon>Pezizomycotina</taxon>
        <taxon>Sordariomycetes</taxon>
        <taxon>Hypocreomycetidae</taxon>
        <taxon>Hypocreales</taxon>
        <taxon>Nectriaceae</taxon>
        <taxon>Fusarium</taxon>
        <taxon>Fusarium incarnatum-equiseti species complex</taxon>
    </lineage>
</organism>
<dbReference type="EMBL" id="PXXK01000175">
    <property type="protein sequence ID" value="RFN49512.1"/>
    <property type="molecule type" value="Genomic_DNA"/>
</dbReference>
<evidence type="ECO:0000313" key="3">
    <source>
        <dbReference type="Proteomes" id="UP000265631"/>
    </source>
</evidence>
<protein>
    <submittedName>
        <fullName evidence="2">Uncharacterized protein</fullName>
    </submittedName>
</protein>
<feature type="region of interest" description="Disordered" evidence="1">
    <location>
        <begin position="1"/>
        <end position="23"/>
    </location>
</feature>
<keyword evidence="3" id="KW-1185">Reference proteome</keyword>
<dbReference type="AlphaFoldDB" id="A0A395MNL3"/>